<organism evidence="2 3">
    <name type="scientific">Pedobacter ginsengisoli</name>
    <dbReference type="NCBI Taxonomy" id="363852"/>
    <lineage>
        <taxon>Bacteria</taxon>
        <taxon>Pseudomonadati</taxon>
        <taxon>Bacteroidota</taxon>
        <taxon>Sphingobacteriia</taxon>
        <taxon>Sphingobacteriales</taxon>
        <taxon>Sphingobacteriaceae</taxon>
        <taxon>Pedobacter</taxon>
    </lineage>
</organism>
<dbReference type="NCBIfam" id="TIGR00738">
    <property type="entry name" value="rrf2_super"/>
    <property type="match status" value="1"/>
</dbReference>
<dbReference type="InterPro" id="IPR000944">
    <property type="entry name" value="Tscrpt_reg_Rrf2"/>
</dbReference>
<evidence type="ECO:0000313" key="3">
    <source>
        <dbReference type="Proteomes" id="UP000223749"/>
    </source>
</evidence>
<dbReference type="OrthoDB" id="9808360at2"/>
<evidence type="ECO:0000256" key="1">
    <source>
        <dbReference type="ARBA" id="ARBA00023125"/>
    </source>
</evidence>
<dbReference type="KEGG" id="pgs:CPT03_10595"/>
<dbReference type="PANTHER" id="PTHR33221:SF5">
    <property type="entry name" value="HTH-TYPE TRANSCRIPTIONAL REGULATOR ISCR"/>
    <property type="match status" value="1"/>
</dbReference>
<dbReference type="SUPFAM" id="SSF46785">
    <property type="entry name" value="Winged helix' DNA-binding domain"/>
    <property type="match status" value="1"/>
</dbReference>
<dbReference type="Pfam" id="PF02082">
    <property type="entry name" value="Rrf2"/>
    <property type="match status" value="1"/>
</dbReference>
<dbReference type="AlphaFoldDB" id="A0A2D1U5M8"/>
<dbReference type="PROSITE" id="PS01332">
    <property type="entry name" value="HTH_RRF2_1"/>
    <property type="match status" value="1"/>
</dbReference>
<dbReference type="GO" id="GO:0003677">
    <property type="term" value="F:DNA binding"/>
    <property type="evidence" value="ECO:0007669"/>
    <property type="project" value="UniProtKB-KW"/>
</dbReference>
<gene>
    <name evidence="2" type="ORF">CPT03_10595</name>
</gene>
<keyword evidence="1" id="KW-0238">DNA-binding</keyword>
<dbReference type="Proteomes" id="UP000223749">
    <property type="component" value="Chromosome"/>
</dbReference>
<name>A0A2D1U5M8_9SPHI</name>
<accession>A0A2D1U5M8</accession>
<dbReference type="InterPro" id="IPR036390">
    <property type="entry name" value="WH_DNA-bd_sf"/>
</dbReference>
<protein>
    <submittedName>
        <fullName evidence="2">Transcriptional regulator</fullName>
    </submittedName>
</protein>
<dbReference type="InterPro" id="IPR036388">
    <property type="entry name" value="WH-like_DNA-bd_sf"/>
</dbReference>
<proteinExistence type="predicted"/>
<sequence length="157" mass="17263">MKITAQEEYGLRILLHIARHGEKEGASIPMISDAEGLSAAYVAKLTRTLRLAGYINSTPGNKGGYILAKPAEDININQVMKVLGGSLYSNKFCEDYSGALKLCTNSVDCSVRSLWQMIQMSVDQLLNNISLKELISTEQESNLQIINKINALKMAKL</sequence>
<dbReference type="GO" id="GO:0003700">
    <property type="term" value="F:DNA-binding transcription factor activity"/>
    <property type="evidence" value="ECO:0007669"/>
    <property type="project" value="TreeGrafter"/>
</dbReference>
<dbReference type="GO" id="GO:0005829">
    <property type="term" value="C:cytosol"/>
    <property type="evidence" value="ECO:0007669"/>
    <property type="project" value="TreeGrafter"/>
</dbReference>
<dbReference type="Gene3D" id="1.10.10.10">
    <property type="entry name" value="Winged helix-like DNA-binding domain superfamily/Winged helix DNA-binding domain"/>
    <property type="match status" value="1"/>
</dbReference>
<dbReference type="InterPro" id="IPR030489">
    <property type="entry name" value="TR_Rrf2-type_CS"/>
</dbReference>
<keyword evidence="3" id="KW-1185">Reference proteome</keyword>
<evidence type="ECO:0000313" key="2">
    <source>
        <dbReference type="EMBL" id="ATP56895.1"/>
    </source>
</evidence>
<dbReference type="EMBL" id="CP024091">
    <property type="protein sequence ID" value="ATP56895.1"/>
    <property type="molecule type" value="Genomic_DNA"/>
</dbReference>
<dbReference type="RefSeq" id="WP_099438829.1">
    <property type="nucleotide sequence ID" value="NZ_CP024091.1"/>
</dbReference>
<dbReference type="PANTHER" id="PTHR33221">
    <property type="entry name" value="WINGED HELIX-TURN-HELIX TRANSCRIPTIONAL REGULATOR, RRF2 FAMILY"/>
    <property type="match status" value="1"/>
</dbReference>
<dbReference type="PROSITE" id="PS51197">
    <property type="entry name" value="HTH_RRF2_2"/>
    <property type="match status" value="1"/>
</dbReference>
<reference evidence="2 3" key="1">
    <citation type="submission" date="2017-10" db="EMBL/GenBank/DDBJ databases">
        <title>Whole genome of Pedobacter ginsengisoli T01R-27 isolated from tomato rhizosphere.</title>
        <authorList>
            <person name="Weon H.-Y."/>
            <person name="Lee S.A."/>
            <person name="Sang M.K."/>
            <person name="Song J."/>
        </authorList>
    </citation>
    <scope>NUCLEOTIDE SEQUENCE [LARGE SCALE GENOMIC DNA]</scope>
    <source>
        <strain evidence="2 3">T01R-27</strain>
    </source>
</reference>